<evidence type="ECO:0000256" key="10">
    <source>
        <dbReference type="ARBA" id="ARBA00030646"/>
    </source>
</evidence>
<evidence type="ECO:0000256" key="1">
    <source>
        <dbReference type="ARBA" id="ARBA00003019"/>
    </source>
</evidence>
<dbReference type="GO" id="GO:0005886">
    <property type="term" value="C:plasma membrane"/>
    <property type="evidence" value="ECO:0007669"/>
    <property type="project" value="UniProtKB-SubCell"/>
</dbReference>
<name>A0A9P7YCR0_9HELO</name>
<evidence type="ECO:0000256" key="8">
    <source>
        <dbReference type="ARBA" id="ARBA00023065"/>
    </source>
</evidence>
<evidence type="ECO:0000256" key="2">
    <source>
        <dbReference type="ARBA" id="ARBA00004651"/>
    </source>
</evidence>
<dbReference type="AlphaFoldDB" id="A0A9P7YCR0"/>
<gene>
    <name evidence="13" type="ORF">BJ875DRAFT_429647</name>
</gene>
<feature type="transmembrane region" description="Helical" evidence="12">
    <location>
        <begin position="93"/>
        <end position="111"/>
    </location>
</feature>
<dbReference type="GO" id="GO:0006811">
    <property type="term" value="P:monoatomic ion transport"/>
    <property type="evidence" value="ECO:0007669"/>
    <property type="project" value="UniProtKB-KW"/>
</dbReference>
<evidence type="ECO:0000256" key="9">
    <source>
        <dbReference type="ARBA" id="ARBA00023136"/>
    </source>
</evidence>
<keyword evidence="4" id="KW-0813">Transport</keyword>
<comment type="subcellular location">
    <subcellularLocation>
        <location evidence="2">Cell membrane</location>
        <topology evidence="2">Multi-pass membrane protein</topology>
    </subcellularLocation>
</comment>
<dbReference type="InterPro" id="IPR008509">
    <property type="entry name" value="MOT2/MFSD5"/>
</dbReference>
<dbReference type="GO" id="GO:0015098">
    <property type="term" value="F:molybdate ion transmembrane transporter activity"/>
    <property type="evidence" value="ECO:0007669"/>
    <property type="project" value="InterPro"/>
</dbReference>
<reference evidence="13" key="1">
    <citation type="journal article" date="2021" name="IMA Fungus">
        <title>Genomic characterization of three marine fungi, including Emericellopsis atlantica sp. nov. with signatures of a generalist lifestyle and marine biomass degradation.</title>
        <authorList>
            <person name="Hagestad O.C."/>
            <person name="Hou L."/>
            <person name="Andersen J.H."/>
            <person name="Hansen E.H."/>
            <person name="Altermark B."/>
            <person name="Li C."/>
            <person name="Kuhnert E."/>
            <person name="Cox R.J."/>
            <person name="Crous P.W."/>
            <person name="Spatafora J.W."/>
            <person name="Lail K."/>
            <person name="Amirebrahimi M."/>
            <person name="Lipzen A."/>
            <person name="Pangilinan J."/>
            <person name="Andreopoulos W."/>
            <person name="Hayes R.D."/>
            <person name="Ng V."/>
            <person name="Grigoriev I.V."/>
            <person name="Jackson S.A."/>
            <person name="Sutton T.D.S."/>
            <person name="Dobson A.D.W."/>
            <person name="Rama T."/>
        </authorList>
    </citation>
    <scope>NUCLEOTIDE SEQUENCE</scope>
    <source>
        <strain evidence="13">TRa018bII</strain>
    </source>
</reference>
<evidence type="ECO:0000256" key="7">
    <source>
        <dbReference type="ARBA" id="ARBA00022989"/>
    </source>
</evidence>
<feature type="transmembrane region" description="Helical" evidence="12">
    <location>
        <begin position="348"/>
        <end position="365"/>
    </location>
</feature>
<protein>
    <recommendedName>
        <fullName evidence="3">Molybdate-anion transporter</fullName>
    </recommendedName>
    <alternativeName>
        <fullName evidence="10">Major facilitator superfamily domain-containing protein 5</fullName>
    </alternativeName>
    <alternativeName>
        <fullName evidence="11">Molybdate transporter 2 homolog</fullName>
    </alternativeName>
</protein>
<dbReference type="InterPro" id="IPR036259">
    <property type="entry name" value="MFS_trans_sf"/>
</dbReference>
<feature type="transmembrane region" description="Helical" evidence="12">
    <location>
        <begin position="146"/>
        <end position="165"/>
    </location>
</feature>
<accession>A0A9P7YCR0</accession>
<dbReference type="OrthoDB" id="263957at2759"/>
<comment type="function">
    <text evidence="1">Mediates high-affinity intracellular uptake of the rare oligo-element molybdenum.</text>
</comment>
<evidence type="ECO:0000256" key="5">
    <source>
        <dbReference type="ARBA" id="ARBA00022475"/>
    </source>
</evidence>
<dbReference type="EMBL" id="MU251599">
    <property type="protein sequence ID" value="KAG9231488.1"/>
    <property type="molecule type" value="Genomic_DNA"/>
</dbReference>
<keyword evidence="14" id="KW-1185">Reference proteome</keyword>
<evidence type="ECO:0000256" key="12">
    <source>
        <dbReference type="SAM" id="Phobius"/>
    </source>
</evidence>
<feature type="transmembrane region" description="Helical" evidence="12">
    <location>
        <begin position="219"/>
        <end position="236"/>
    </location>
</feature>
<feature type="transmembrane region" description="Helical" evidence="12">
    <location>
        <begin position="273"/>
        <end position="293"/>
    </location>
</feature>
<feature type="transmembrane region" description="Helical" evidence="12">
    <location>
        <begin position="404"/>
        <end position="422"/>
    </location>
</feature>
<dbReference type="PANTHER" id="PTHR23516:SF1">
    <property type="entry name" value="MOLYBDATE-ANION TRANSPORTER"/>
    <property type="match status" value="1"/>
</dbReference>
<evidence type="ECO:0000256" key="11">
    <source>
        <dbReference type="ARBA" id="ARBA00032555"/>
    </source>
</evidence>
<dbReference type="Proteomes" id="UP000824998">
    <property type="component" value="Unassembled WGS sequence"/>
</dbReference>
<comment type="caution">
    <text evidence="13">The sequence shown here is derived from an EMBL/GenBank/DDBJ whole genome shotgun (WGS) entry which is preliminary data.</text>
</comment>
<feature type="transmembrane region" description="Helical" evidence="12">
    <location>
        <begin position="371"/>
        <end position="392"/>
    </location>
</feature>
<keyword evidence="5" id="KW-1003">Cell membrane</keyword>
<proteinExistence type="predicted"/>
<evidence type="ECO:0000256" key="4">
    <source>
        <dbReference type="ARBA" id="ARBA00022448"/>
    </source>
</evidence>
<evidence type="ECO:0000256" key="6">
    <source>
        <dbReference type="ARBA" id="ARBA00022692"/>
    </source>
</evidence>
<dbReference type="PANTHER" id="PTHR23516">
    <property type="entry name" value="SAM (S-ADENOSYL METHIONINE) TRANSPORTER"/>
    <property type="match status" value="1"/>
</dbReference>
<feature type="transmembrane region" description="Helical" evidence="12">
    <location>
        <begin position="313"/>
        <end position="336"/>
    </location>
</feature>
<evidence type="ECO:0000256" key="3">
    <source>
        <dbReference type="ARBA" id="ARBA00021242"/>
    </source>
</evidence>
<dbReference type="Gene3D" id="1.20.1250.20">
    <property type="entry name" value="MFS general substrate transporter like domains"/>
    <property type="match status" value="1"/>
</dbReference>
<feature type="transmembrane region" description="Helical" evidence="12">
    <location>
        <begin position="185"/>
        <end position="207"/>
    </location>
</feature>
<dbReference type="CDD" id="cd17487">
    <property type="entry name" value="MFS_MFSD5_like"/>
    <property type="match status" value="1"/>
</dbReference>
<keyword evidence="6 12" id="KW-0812">Transmembrane</keyword>
<keyword evidence="9 12" id="KW-0472">Membrane</keyword>
<sequence>MEFYQSNFAAFVLLNMVLAYREYRQSDHAAAADEKDGESRKRAEGGQDSSNHAIKAFKWRFLPIYLLVNGADWLQGPYIYPLYKDEKGLAEEVVAILFMTGFLAAAISASFTGKLADRYGRRNACLAFCLTYSLSCLTLQTNDLIMLFVGRALGGISTTLMYSVFESWMVTEYNKEFPEEPDSTLSGIFGIMTTLNSVVAILAGVLAEWVTDLTGTEKAPFMTAIVCLVLAAMAISKNWGENYGQSAPQKGDVEGLEGPRKSTFRLFLDDKRLLALGVTSCFFEGSMYIFIFFKFPALKLSHKLAGVTSVVDLPFGLIFAILMCSMMLGSMIYNYITTSHPSIPPQRILIVMLSVAACSFVVPVLTRDEKLTFWCFCLFEVCCGVYFPLMAYQKGKIIEDSVRANVYGLIRVPLNVFVVLVLSTTREGEQHRDMVFTSCSMMLLGAVATCYAYL</sequence>
<dbReference type="SUPFAM" id="SSF103473">
    <property type="entry name" value="MFS general substrate transporter"/>
    <property type="match status" value="1"/>
</dbReference>
<organism evidence="13 14">
    <name type="scientific">Amylocarpus encephaloides</name>
    <dbReference type="NCBI Taxonomy" id="45428"/>
    <lineage>
        <taxon>Eukaryota</taxon>
        <taxon>Fungi</taxon>
        <taxon>Dikarya</taxon>
        <taxon>Ascomycota</taxon>
        <taxon>Pezizomycotina</taxon>
        <taxon>Leotiomycetes</taxon>
        <taxon>Helotiales</taxon>
        <taxon>Helotiales incertae sedis</taxon>
        <taxon>Amylocarpus</taxon>
    </lineage>
</organism>
<keyword evidence="7 12" id="KW-1133">Transmembrane helix</keyword>
<evidence type="ECO:0000313" key="13">
    <source>
        <dbReference type="EMBL" id="KAG9231488.1"/>
    </source>
</evidence>
<keyword evidence="8" id="KW-0406">Ion transport</keyword>
<dbReference type="Pfam" id="PF05631">
    <property type="entry name" value="MFS_5"/>
    <property type="match status" value="1"/>
</dbReference>
<evidence type="ECO:0000313" key="14">
    <source>
        <dbReference type="Proteomes" id="UP000824998"/>
    </source>
</evidence>